<keyword evidence="5" id="KW-1185">Reference proteome</keyword>
<dbReference type="EMBL" id="JBFOLK010000006">
    <property type="protein sequence ID" value="KAL2505003.1"/>
    <property type="molecule type" value="Genomic_DNA"/>
</dbReference>
<proteinExistence type="inferred from homology"/>
<dbReference type="Pfam" id="PF00201">
    <property type="entry name" value="UDPGT"/>
    <property type="match status" value="1"/>
</dbReference>
<reference evidence="5" key="1">
    <citation type="submission" date="2024-07" db="EMBL/GenBank/DDBJ databases">
        <title>Two chromosome-level genome assemblies of Korean endemic species Abeliophyllum distichum and Forsythia ovata (Oleaceae).</title>
        <authorList>
            <person name="Jang H."/>
        </authorList>
    </citation>
    <scope>NUCLEOTIDE SEQUENCE [LARGE SCALE GENOMIC DNA]</scope>
</reference>
<name>A0ABD1SX60_9LAMI</name>
<dbReference type="Gene3D" id="3.40.50.2000">
    <property type="entry name" value="Glycogen Phosphorylase B"/>
    <property type="match status" value="2"/>
</dbReference>
<evidence type="ECO:0000256" key="2">
    <source>
        <dbReference type="ARBA" id="ARBA00022676"/>
    </source>
</evidence>
<dbReference type="SUPFAM" id="SSF53756">
    <property type="entry name" value="UDP-Glycosyltransferase/glycogen phosphorylase"/>
    <property type="match status" value="1"/>
</dbReference>
<evidence type="ECO:0000313" key="5">
    <source>
        <dbReference type="Proteomes" id="UP001604336"/>
    </source>
</evidence>
<dbReference type="InterPro" id="IPR002213">
    <property type="entry name" value="UDP_glucos_trans"/>
</dbReference>
<dbReference type="CDD" id="cd03784">
    <property type="entry name" value="GT1_Gtf-like"/>
    <property type="match status" value="1"/>
</dbReference>
<organism evidence="4 5">
    <name type="scientific">Abeliophyllum distichum</name>
    <dbReference type="NCBI Taxonomy" id="126358"/>
    <lineage>
        <taxon>Eukaryota</taxon>
        <taxon>Viridiplantae</taxon>
        <taxon>Streptophyta</taxon>
        <taxon>Embryophyta</taxon>
        <taxon>Tracheophyta</taxon>
        <taxon>Spermatophyta</taxon>
        <taxon>Magnoliopsida</taxon>
        <taxon>eudicotyledons</taxon>
        <taxon>Gunneridae</taxon>
        <taxon>Pentapetalae</taxon>
        <taxon>asterids</taxon>
        <taxon>lamiids</taxon>
        <taxon>Lamiales</taxon>
        <taxon>Oleaceae</taxon>
        <taxon>Forsythieae</taxon>
        <taxon>Abeliophyllum</taxon>
    </lineage>
</organism>
<evidence type="ECO:0000313" key="4">
    <source>
        <dbReference type="EMBL" id="KAL2505003.1"/>
    </source>
</evidence>
<gene>
    <name evidence="4" type="ORF">Adt_20624</name>
</gene>
<comment type="similarity">
    <text evidence="1">Belongs to the UDP-glycosyltransferase family.</text>
</comment>
<dbReference type="Proteomes" id="UP001604336">
    <property type="component" value="Unassembled WGS sequence"/>
</dbReference>
<keyword evidence="3" id="KW-0808">Transferase</keyword>
<dbReference type="GO" id="GO:0035251">
    <property type="term" value="F:UDP-glucosyltransferase activity"/>
    <property type="evidence" value="ECO:0007669"/>
    <property type="project" value="UniProtKB-ARBA"/>
</dbReference>
<comment type="caution">
    <text evidence="4">The sequence shown here is derived from an EMBL/GenBank/DDBJ whole genome shotgun (WGS) entry which is preliminary data.</text>
</comment>
<evidence type="ECO:0000256" key="3">
    <source>
        <dbReference type="ARBA" id="ARBA00022679"/>
    </source>
</evidence>
<sequence>MTYFSCLNQGLKPNLSSIGWGNSCRSNFLFTYEIRAVRGPPPLEAFVCSTNSMEIILTTHSLADILMMSSLPFQPPHVVFVPSGIRPSTQFFRLAVMLALHNCTVTFINIQSEAPAPEFIPLTTFFENHQQINRLDFDIRSSNTSNSTTSDPFITRFEGINRSLNLLGPVLSSLLPPLSAIFSDFVVTATLTQLTADINIPLYILSTTSARFFSMVAYLPVLLSNDSAKFSNSSGNTRIPGLDPVSNENIPPTWLADSPSNYLLTAYLLPNARSLSKVKGVLLNTFDWFEFETITALNSGRVLDNLPPVFPVGPIESNDHLEKGRYFSWLDDQSAESVVYVNFGSRESMSKDQIKELENGLQICGYPFLWIQEFSDDSFLMRTKNDSEVTKGVKKKQNVLAHHAIGAFVNECDWESVMDAARHGVPMLAWPQHGDQKKNAEVVEKVGLGVWVKEWGWGGEKLVAGENIGEMLRKLMGDLNIRCKAKTVGRETKKAREIGGSSHKVLGELIEMLRGKNGG</sequence>
<evidence type="ECO:0000256" key="1">
    <source>
        <dbReference type="ARBA" id="ARBA00009995"/>
    </source>
</evidence>
<dbReference type="AlphaFoldDB" id="A0ABD1SX60"/>
<protein>
    <submittedName>
        <fullName evidence="4">UDP-glycosyltransferase 88A1</fullName>
    </submittedName>
</protein>
<dbReference type="PANTHER" id="PTHR48048">
    <property type="entry name" value="GLYCOSYLTRANSFERASE"/>
    <property type="match status" value="1"/>
</dbReference>
<dbReference type="PANTHER" id="PTHR48048:SF76">
    <property type="entry name" value="UDP-GLYCOSYLTRANSFERASE 708D1-LIKE"/>
    <property type="match status" value="1"/>
</dbReference>
<dbReference type="InterPro" id="IPR050481">
    <property type="entry name" value="UDP-glycosyltransf_plant"/>
</dbReference>
<accession>A0ABD1SX60</accession>
<keyword evidence="2" id="KW-0328">Glycosyltransferase</keyword>